<accession>A0A1G4QVG8</accession>
<evidence type="ECO:0000313" key="3">
    <source>
        <dbReference type="Proteomes" id="UP000199150"/>
    </source>
</evidence>
<proteinExistence type="predicted"/>
<dbReference type="InterPro" id="IPR002763">
    <property type="entry name" value="DUF72"/>
</dbReference>
<dbReference type="Proteomes" id="UP000199150">
    <property type="component" value="Unassembled WGS sequence"/>
</dbReference>
<dbReference type="STRING" id="260084.SAMN02927928_1556"/>
<protein>
    <submittedName>
        <fullName evidence="2">Uncharacterized conserved protein YecE, DUF72 family</fullName>
    </submittedName>
</protein>
<organism evidence="2 3">
    <name type="scientific">Asticcacaulis taihuensis</name>
    <dbReference type="NCBI Taxonomy" id="260084"/>
    <lineage>
        <taxon>Bacteria</taxon>
        <taxon>Pseudomonadati</taxon>
        <taxon>Pseudomonadota</taxon>
        <taxon>Alphaproteobacteria</taxon>
        <taxon>Caulobacterales</taxon>
        <taxon>Caulobacteraceae</taxon>
        <taxon>Asticcacaulis</taxon>
    </lineage>
</organism>
<dbReference type="Gene3D" id="3.20.20.410">
    <property type="entry name" value="Protein of unknown function UPF0759"/>
    <property type="match status" value="1"/>
</dbReference>
<feature type="compositionally biased region" description="Basic and acidic residues" evidence="1">
    <location>
        <begin position="1"/>
        <end position="15"/>
    </location>
</feature>
<keyword evidence="3" id="KW-1185">Reference proteome</keyword>
<dbReference type="Pfam" id="PF01904">
    <property type="entry name" value="DUF72"/>
    <property type="match status" value="1"/>
</dbReference>
<feature type="region of interest" description="Disordered" evidence="1">
    <location>
        <begin position="1"/>
        <end position="31"/>
    </location>
</feature>
<feature type="compositionally biased region" description="Basic residues" evidence="1">
    <location>
        <begin position="16"/>
        <end position="27"/>
    </location>
</feature>
<dbReference type="AlphaFoldDB" id="A0A1G4QVG8"/>
<dbReference type="SUPFAM" id="SSF117396">
    <property type="entry name" value="TM1631-like"/>
    <property type="match status" value="1"/>
</dbReference>
<gene>
    <name evidence="2" type="ORF">SAMN02927928_1556</name>
</gene>
<dbReference type="InterPro" id="IPR036520">
    <property type="entry name" value="UPF0759_sf"/>
</dbReference>
<evidence type="ECO:0000313" key="2">
    <source>
        <dbReference type="EMBL" id="SCW48623.1"/>
    </source>
</evidence>
<sequence length="297" mass="34868">MDGSPTEKPKLLPKERRSRKADRRAKQRAANAMRAEKMRIARLADTAIKPVPSHPPALNIACSGWFYWDWRGKFYPTQMPTKDWFSYYMDHFDTVELNAPFYAWPTVNTVKTLLRQAQGREFVYTVKACELITHIRRFEDVQGLIEDFGYIADLLGERMGCFLFQFPASFHYAPERLERIVSQLDHSRRNVVEFRHESWWNEAVYAAFRANDVIFCSCSGPKLPDDMIRTADDVYIRFHGPEKWYRYDYSDAELADWAERIKASGAKRIWAYFNNDYDANAIRNAQTLTRLLKAEDS</sequence>
<dbReference type="PANTHER" id="PTHR30348">
    <property type="entry name" value="UNCHARACTERIZED PROTEIN YECE"/>
    <property type="match status" value="1"/>
</dbReference>
<dbReference type="OrthoDB" id="9780310at2"/>
<dbReference type="EMBL" id="FMTS01000001">
    <property type="protein sequence ID" value="SCW48623.1"/>
    <property type="molecule type" value="Genomic_DNA"/>
</dbReference>
<reference evidence="3" key="1">
    <citation type="submission" date="2016-10" db="EMBL/GenBank/DDBJ databases">
        <authorList>
            <person name="Varghese N."/>
            <person name="Submissions S."/>
        </authorList>
    </citation>
    <scope>NUCLEOTIDE SEQUENCE [LARGE SCALE GENOMIC DNA]</scope>
    <source>
        <strain evidence="3">CGMCC 1.3431</strain>
    </source>
</reference>
<dbReference type="PANTHER" id="PTHR30348:SF4">
    <property type="entry name" value="DUF72 DOMAIN-CONTAINING PROTEIN"/>
    <property type="match status" value="1"/>
</dbReference>
<name>A0A1G4QVG8_9CAUL</name>
<evidence type="ECO:0000256" key="1">
    <source>
        <dbReference type="SAM" id="MobiDB-lite"/>
    </source>
</evidence>